<name>A0A0F4ZET9_9PEZI</name>
<dbReference type="GO" id="GO:0043138">
    <property type="term" value="F:3'-5' DNA helicase activity"/>
    <property type="evidence" value="ECO:0007669"/>
    <property type="project" value="UniProtKB-EC"/>
</dbReference>
<dbReference type="PROSITE" id="PS51192">
    <property type="entry name" value="HELICASE_ATP_BIND_1"/>
    <property type="match status" value="1"/>
</dbReference>
<dbReference type="InterPro" id="IPR011545">
    <property type="entry name" value="DEAD/DEAH_box_helicase_dom"/>
</dbReference>
<sequence>MAHNNRSNPGDTWSMNKQLFHTTSVDSARKLTTSTTLEQKAWHNTVVGVKRSISEAFQPTKSDSQSEAESIKRFQSRSHSLPFRQTQRNLPRLQPSEIVTLRFDDEIGDDENSGPSEYTQRNMLGATPTDDVDPTLSLKWEDYDLPDTLVKRFGEMGVKCIYPWQRNCLMAPKVLSGEKNLIYSAPTGGGKSLVAEVIMFRRVLEAPRAKAILVLPYVALVLEKTRWLRNLVEGTIRPGSEVSESHKERNPWRERADAQAIRVVGFHGGSKIKASWNDFEIAVCTIEKANSMINTAIEEGVISDLQAVVLDEIHMIDDGHRGYLMELLTSKLLAINLSIQIIGMSATISNIDLLARWVDGYVYVTNYRPVPIDEHLVYDSQIYPAANTLSLIKMAKELKSDFRQASQGTQSPYGPRAIRAIRPSLHKELRDPVLNAVVALACETAGAGYGVLVFCSSRTGCESMAKWISRAMPSPQHLTLKVAEARQDLIEELRNLSTGLDHVLEQTIPCGVGFHHAGITTEERELIAAAYDSGVLKVCVATCSLAAGINLPARRVILHNARMGREFVGPSMLRQMRGRAGRKGKDEVGETYLCCRESELEHVVDLMHADLPAISSSLNTDERRVQRALLEAISIRLVASTETIHEYLSKTLLFHANPTLEIAELATKCIEILQSLDVIKYDADTEEYQATQLGTAIVASSFNLEDGLFIYRELQRALSAFVMDGDMHMFYTFTPVNVSEVAVNWQVFIDEAEMLNDSGQRVLEAVGIKMYHLIQLSRGSVLRENTPEEQEKARILKRFYLALQLRDLCSEIPVHMVAQKYDMPRGTVQTLAQTSQGFAAGMVKFCDIMGWGALSAVLDHFTDRLKAGARADLLELAKITFIKSRTARIFWDNGFRTVASIANAAPAELVPVLMQAQPNKLKIENNIAASNTKLLAKANIISNSANKLLQAQLEMYRWEEE</sequence>
<dbReference type="InterPro" id="IPR046931">
    <property type="entry name" value="HTH_61"/>
</dbReference>
<dbReference type="Pfam" id="PF00271">
    <property type="entry name" value="Helicase_C"/>
    <property type="match status" value="1"/>
</dbReference>
<dbReference type="InterPro" id="IPR001650">
    <property type="entry name" value="Helicase_C-like"/>
</dbReference>
<dbReference type="SUPFAM" id="SSF158702">
    <property type="entry name" value="Sec63 N-terminal domain-like"/>
    <property type="match status" value="1"/>
</dbReference>
<evidence type="ECO:0000313" key="9">
    <source>
        <dbReference type="EMBL" id="KKA28715.1"/>
    </source>
</evidence>
<dbReference type="CDD" id="cd18795">
    <property type="entry name" value="SF2_C_Ski2"/>
    <property type="match status" value="1"/>
</dbReference>
<dbReference type="PANTHER" id="PTHR47961:SF6">
    <property type="entry name" value="DNA-DIRECTED DNA POLYMERASE"/>
    <property type="match status" value="1"/>
</dbReference>
<dbReference type="Gene3D" id="1.10.3380.20">
    <property type="match status" value="1"/>
</dbReference>
<dbReference type="OrthoDB" id="2320933at2759"/>
<keyword evidence="2" id="KW-0378">Hydrolase</keyword>
<feature type="compositionally biased region" description="Polar residues" evidence="6">
    <location>
        <begin position="77"/>
        <end position="88"/>
    </location>
</feature>
<evidence type="ECO:0000256" key="2">
    <source>
        <dbReference type="ARBA" id="ARBA00022801"/>
    </source>
</evidence>
<dbReference type="EMBL" id="LAEV01001193">
    <property type="protein sequence ID" value="KKA28715.1"/>
    <property type="molecule type" value="Genomic_DNA"/>
</dbReference>
<dbReference type="SMART" id="SM00487">
    <property type="entry name" value="DEXDc"/>
    <property type="match status" value="1"/>
</dbReference>
<evidence type="ECO:0000256" key="1">
    <source>
        <dbReference type="ARBA" id="ARBA00022741"/>
    </source>
</evidence>
<dbReference type="Pfam" id="PF00270">
    <property type="entry name" value="DEAD"/>
    <property type="match status" value="1"/>
</dbReference>
<dbReference type="PROSITE" id="PS51194">
    <property type="entry name" value="HELICASE_CTER"/>
    <property type="match status" value="1"/>
</dbReference>
<reference evidence="9 10" key="1">
    <citation type="submission" date="2015-03" db="EMBL/GenBank/DDBJ databases">
        <authorList>
            <person name="Radwan O."/>
            <person name="Al-Naeli F.A."/>
            <person name="Rendon G.A."/>
            <person name="Fields C."/>
        </authorList>
    </citation>
    <scope>NUCLEOTIDE SEQUENCE [LARGE SCALE GENOMIC DNA]</scope>
    <source>
        <strain evidence="9">CR-DP1</strain>
    </source>
</reference>
<evidence type="ECO:0000259" key="7">
    <source>
        <dbReference type="PROSITE" id="PS51192"/>
    </source>
</evidence>
<dbReference type="Pfam" id="PF25453">
    <property type="entry name" value="DUF7898"/>
    <property type="match status" value="1"/>
</dbReference>
<dbReference type="Pfam" id="PF20470">
    <property type="entry name" value="HTH_61"/>
    <property type="match status" value="1"/>
</dbReference>
<dbReference type="Proteomes" id="UP000033483">
    <property type="component" value="Unassembled WGS sequence"/>
</dbReference>
<comment type="catalytic activity">
    <reaction evidence="5">
        <text>ATP + H2O = ADP + phosphate + H(+)</text>
        <dbReference type="Rhea" id="RHEA:13065"/>
        <dbReference type="ChEBI" id="CHEBI:15377"/>
        <dbReference type="ChEBI" id="CHEBI:15378"/>
        <dbReference type="ChEBI" id="CHEBI:30616"/>
        <dbReference type="ChEBI" id="CHEBI:43474"/>
        <dbReference type="ChEBI" id="CHEBI:456216"/>
        <dbReference type="EC" id="5.6.2.4"/>
    </reaction>
</comment>
<evidence type="ECO:0000256" key="3">
    <source>
        <dbReference type="ARBA" id="ARBA00022806"/>
    </source>
</evidence>
<dbReference type="InterPro" id="IPR048960">
    <property type="entry name" value="POLQ-like_helical"/>
</dbReference>
<dbReference type="GO" id="GO:0016787">
    <property type="term" value="F:hydrolase activity"/>
    <property type="evidence" value="ECO:0007669"/>
    <property type="project" value="UniProtKB-KW"/>
</dbReference>
<accession>A0A0F4ZET9</accession>
<protein>
    <recommendedName>
        <fullName evidence="11">Helicase ATP-binding domain-containing protein</fullName>
    </recommendedName>
</protein>
<feature type="compositionally biased region" description="Polar residues" evidence="6">
    <location>
        <begin position="113"/>
        <end position="122"/>
    </location>
</feature>
<keyword evidence="4" id="KW-0067">ATP-binding</keyword>
<evidence type="ECO:0008006" key="11">
    <source>
        <dbReference type="Google" id="ProtNLM"/>
    </source>
</evidence>
<feature type="compositionally biased region" description="Polar residues" evidence="6">
    <location>
        <begin position="57"/>
        <end position="68"/>
    </location>
</feature>
<evidence type="ECO:0000256" key="5">
    <source>
        <dbReference type="ARBA" id="ARBA00048988"/>
    </source>
</evidence>
<evidence type="ECO:0000256" key="4">
    <source>
        <dbReference type="ARBA" id="ARBA00022840"/>
    </source>
</evidence>
<evidence type="ECO:0000259" key="8">
    <source>
        <dbReference type="PROSITE" id="PS51194"/>
    </source>
</evidence>
<dbReference type="PANTHER" id="PTHR47961">
    <property type="entry name" value="DNA POLYMERASE THETA, PUTATIVE (AFU_ORTHOLOGUE AFUA_1G05260)-RELATED"/>
    <property type="match status" value="1"/>
</dbReference>
<dbReference type="SMART" id="SM00490">
    <property type="entry name" value="HELICc"/>
    <property type="match status" value="1"/>
</dbReference>
<dbReference type="InterPro" id="IPR014001">
    <property type="entry name" value="Helicase_ATP-bd"/>
</dbReference>
<feature type="domain" description="Helicase C-terminal" evidence="8">
    <location>
        <begin position="432"/>
        <end position="626"/>
    </location>
</feature>
<organism evidence="9 10">
    <name type="scientific">Thielaviopsis punctulata</name>
    <dbReference type="NCBI Taxonomy" id="72032"/>
    <lineage>
        <taxon>Eukaryota</taxon>
        <taxon>Fungi</taxon>
        <taxon>Dikarya</taxon>
        <taxon>Ascomycota</taxon>
        <taxon>Pezizomycotina</taxon>
        <taxon>Sordariomycetes</taxon>
        <taxon>Hypocreomycetidae</taxon>
        <taxon>Microascales</taxon>
        <taxon>Ceratocystidaceae</taxon>
        <taxon>Thielaviopsis</taxon>
    </lineage>
</organism>
<dbReference type="CDD" id="cd18026">
    <property type="entry name" value="DEXHc_POLQ-like"/>
    <property type="match status" value="1"/>
</dbReference>
<dbReference type="AlphaFoldDB" id="A0A0F4ZET9"/>
<feature type="region of interest" description="Disordered" evidence="6">
    <location>
        <begin position="57"/>
        <end position="88"/>
    </location>
</feature>
<keyword evidence="1" id="KW-0547">Nucleotide-binding</keyword>
<evidence type="ECO:0000313" key="10">
    <source>
        <dbReference type="Proteomes" id="UP000033483"/>
    </source>
</evidence>
<keyword evidence="3" id="KW-0347">Helicase</keyword>
<dbReference type="FunFam" id="1.10.3380.20:FF:000005">
    <property type="entry name" value="DNA-directed DNA polymerase theta, putative"/>
    <property type="match status" value="1"/>
</dbReference>
<dbReference type="Pfam" id="PF21099">
    <property type="entry name" value="POLQ_helical"/>
    <property type="match status" value="1"/>
</dbReference>
<dbReference type="InterPro" id="IPR050474">
    <property type="entry name" value="Hel308_SKI2-like"/>
</dbReference>
<comment type="caution">
    <text evidence="9">The sequence shown here is derived from an EMBL/GenBank/DDBJ whole genome shotgun (WGS) entry which is preliminary data.</text>
</comment>
<feature type="region of interest" description="Disordered" evidence="6">
    <location>
        <begin position="106"/>
        <end position="129"/>
    </location>
</feature>
<proteinExistence type="predicted"/>
<gene>
    <name evidence="9" type="ORF">TD95_004942</name>
</gene>
<evidence type="ECO:0000256" key="6">
    <source>
        <dbReference type="SAM" id="MobiDB-lite"/>
    </source>
</evidence>
<dbReference type="InterPro" id="IPR057220">
    <property type="entry name" value="DUF7898"/>
</dbReference>
<dbReference type="GO" id="GO:0005524">
    <property type="term" value="F:ATP binding"/>
    <property type="evidence" value="ECO:0007669"/>
    <property type="project" value="UniProtKB-KW"/>
</dbReference>
<dbReference type="GO" id="GO:0003676">
    <property type="term" value="F:nucleic acid binding"/>
    <property type="evidence" value="ECO:0007669"/>
    <property type="project" value="InterPro"/>
</dbReference>
<dbReference type="InterPro" id="IPR027417">
    <property type="entry name" value="P-loop_NTPase"/>
</dbReference>
<dbReference type="SUPFAM" id="SSF52540">
    <property type="entry name" value="P-loop containing nucleoside triphosphate hydrolases"/>
    <property type="match status" value="1"/>
</dbReference>
<dbReference type="Gene3D" id="3.40.50.300">
    <property type="entry name" value="P-loop containing nucleotide triphosphate hydrolases"/>
    <property type="match status" value="2"/>
</dbReference>
<keyword evidence="10" id="KW-1185">Reference proteome</keyword>
<feature type="domain" description="Helicase ATP-binding" evidence="7">
    <location>
        <begin position="172"/>
        <end position="366"/>
    </location>
</feature>